<evidence type="ECO:0000313" key="1">
    <source>
        <dbReference type="EMBL" id="KAK3065797.1"/>
    </source>
</evidence>
<keyword evidence="2" id="KW-1185">Reference proteome</keyword>
<accession>A0ACC3DE27</accession>
<protein>
    <submittedName>
        <fullName evidence="1">Uncharacterized protein</fullName>
    </submittedName>
</protein>
<name>A0ACC3DE27_9PEZI</name>
<dbReference type="EMBL" id="JAWDJW010006202">
    <property type="protein sequence ID" value="KAK3065797.1"/>
    <property type="molecule type" value="Genomic_DNA"/>
</dbReference>
<comment type="caution">
    <text evidence="1">The sequence shown here is derived from an EMBL/GenBank/DDBJ whole genome shotgun (WGS) entry which is preliminary data.</text>
</comment>
<gene>
    <name evidence="1" type="ORF">LTS18_002382</name>
</gene>
<proteinExistence type="predicted"/>
<feature type="non-terminal residue" evidence="1">
    <location>
        <position position="261"/>
    </location>
</feature>
<dbReference type="Proteomes" id="UP001186974">
    <property type="component" value="Unassembled WGS sequence"/>
</dbReference>
<evidence type="ECO:0000313" key="2">
    <source>
        <dbReference type="Proteomes" id="UP001186974"/>
    </source>
</evidence>
<sequence length="261" mass="30510">MEKFMEAVEKIVYPYAWGQYNVLVLPASFPYGGMENPVYTFATPTIISKDRQNVDVIAHELSHSWSGNLVSNASWEHFWLNEGWTVYLERRIMAAVHGEPHRDFSAIIGWKALSDSIERFGEDHEFTKLIVDLKGKDPDDAFSSIPYEKGFNFLYYLEKLVGKAKWDKFIPHYFNTYKFKSVDSYEFKSTLLDFFSSDAEASKKLKELDWDTWFYKPGYPPKPDFDQTMVRSCYDLADKWEARNKNPKKSDFEPNDTDVDA</sequence>
<organism evidence="1 2">
    <name type="scientific">Coniosporium uncinatum</name>
    <dbReference type="NCBI Taxonomy" id="93489"/>
    <lineage>
        <taxon>Eukaryota</taxon>
        <taxon>Fungi</taxon>
        <taxon>Dikarya</taxon>
        <taxon>Ascomycota</taxon>
        <taxon>Pezizomycotina</taxon>
        <taxon>Dothideomycetes</taxon>
        <taxon>Dothideomycetes incertae sedis</taxon>
        <taxon>Coniosporium</taxon>
    </lineage>
</organism>
<reference evidence="1" key="1">
    <citation type="submission" date="2024-09" db="EMBL/GenBank/DDBJ databases">
        <title>Black Yeasts Isolated from many extreme environments.</title>
        <authorList>
            <person name="Coleine C."/>
            <person name="Stajich J.E."/>
            <person name="Selbmann L."/>
        </authorList>
    </citation>
    <scope>NUCLEOTIDE SEQUENCE</scope>
    <source>
        <strain evidence="1">CCFEE 5737</strain>
    </source>
</reference>